<dbReference type="InterPro" id="IPR006650">
    <property type="entry name" value="A/AMP_deam_AS"/>
</dbReference>
<evidence type="ECO:0000313" key="8">
    <source>
        <dbReference type="Proteomes" id="UP000321685"/>
    </source>
</evidence>
<comment type="similarity">
    <text evidence="2">Belongs to the metallo-dependent hydrolases superfamily. Adenosine and AMP deaminases family.</text>
</comment>
<sequence length="97" mass="9780">MSAGVAEALPKAELHVHLDDYPVRALHEAGVVTSVNSDDPPCFGGYVADNHAALGLSTAPPAASARNSFTASFTPAEQVAAGIAAVDAAQRKIADAP</sequence>
<dbReference type="AlphaFoldDB" id="A0A511DAU1"/>
<dbReference type="GO" id="GO:0046872">
    <property type="term" value="F:metal ion binding"/>
    <property type="evidence" value="ECO:0007669"/>
    <property type="project" value="UniProtKB-KW"/>
</dbReference>
<dbReference type="RefSeq" id="WP_147102239.1">
    <property type="nucleotide sequence ID" value="NZ_BJVJ01000003.1"/>
</dbReference>
<keyword evidence="8" id="KW-1185">Reference proteome</keyword>
<dbReference type="InterPro" id="IPR006330">
    <property type="entry name" value="Ado/ade_deaminase"/>
</dbReference>
<evidence type="ECO:0000256" key="2">
    <source>
        <dbReference type="ARBA" id="ARBA00006676"/>
    </source>
</evidence>
<protein>
    <recommendedName>
        <fullName evidence="6">Adenosine deaminase domain-containing protein</fullName>
    </recommendedName>
</protein>
<gene>
    <name evidence="7" type="ORF">PSU4_04470</name>
</gene>
<dbReference type="PANTHER" id="PTHR43114:SF6">
    <property type="entry name" value="ADENINE DEAMINASE"/>
    <property type="match status" value="1"/>
</dbReference>
<dbReference type="Pfam" id="PF00962">
    <property type="entry name" value="A_deaminase"/>
    <property type="match status" value="1"/>
</dbReference>
<dbReference type="PANTHER" id="PTHR43114">
    <property type="entry name" value="ADENINE DEAMINASE"/>
    <property type="match status" value="1"/>
</dbReference>
<dbReference type="GO" id="GO:0016814">
    <property type="term" value="F:hydrolase activity, acting on carbon-nitrogen (but not peptide) bonds, in cyclic amidines"/>
    <property type="evidence" value="ECO:0007669"/>
    <property type="project" value="UniProtKB-ARBA"/>
</dbReference>
<organism evidence="7 8">
    <name type="scientific">Pseudonocardia sulfidoxydans NBRC 16205</name>
    <dbReference type="NCBI Taxonomy" id="1223511"/>
    <lineage>
        <taxon>Bacteria</taxon>
        <taxon>Bacillati</taxon>
        <taxon>Actinomycetota</taxon>
        <taxon>Actinomycetes</taxon>
        <taxon>Pseudonocardiales</taxon>
        <taxon>Pseudonocardiaceae</taxon>
        <taxon>Pseudonocardia</taxon>
    </lineage>
</organism>
<evidence type="ECO:0000256" key="3">
    <source>
        <dbReference type="ARBA" id="ARBA00022723"/>
    </source>
</evidence>
<name>A0A511DAU1_9PSEU</name>
<proteinExistence type="inferred from homology"/>
<keyword evidence="5" id="KW-0862">Zinc</keyword>
<evidence type="ECO:0000256" key="4">
    <source>
        <dbReference type="ARBA" id="ARBA00022801"/>
    </source>
</evidence>
<evidence type="ECO:0000256" key="5">
    <source>
        <dbReference type="ARBA" id="ARBA00022833"/>
    </source>
</evidence>
<comment type="caution">
    <text evidence="7">The sequence shown here is derived from an EMBL/GenBank/DDBJ whole genome shotgun (WGS) entry which is preliminary data.</text>
</comment>
<dbReference type="OrthoDB" id="105475at2"/>
<reference evidence="7 8" key="1">
    <citation type="submission" date="2019-07" db="EMBL/GenBank/DDBJ databases">
        <title>Whole genome shotgun sequence of Pseudonocardia sulfidoxydans NBRC 16205.</title>
        <authorList>
            <person name="Hosoyama A."/>
            <person name="Uohara A."/>
            <person name="Ohji S."/>
            <person name="Ichikawa N."/>
        </authorList>
    </citation>
    <scope>NUCLEOTIDE SEQUENCE [LARGE SCALE GENOMIC DNA]</scope>
    <source>
        <strain evidence="7 8">NBRC 16205</strain>
    </source>
</reference>
<keyword evidence="4" id="KW-0378">Hydrolase</keyword>
<dbReference type="GO" id="GO:0009168">
    <property type="term" value="P:purine ribonucleoside monophosphate biosynthetic process"/>
    <property type="evidence" value="ECO:0007669"/>
    <property type="project" value="InterPro"/>
</dbReference>
<accession>A0A511DAU1</accession>
<comment type="cofactor">
    <cofactor evidence="1">
        <name>Zn(2+)</name>
        <dbReference type="ChEBI" id="CHEBI:29105"/>
    </cofactor>
</comment>
<dbReference type="InterPro" id="IPR032466">
    <property type="entry name" value="Metal_Hydrolase"/>
</dbReference>
<dbReference type="Gene3D" id="3.20.20.140">
    <property type="entry name" value="Metal-dependent hydrolases"/>
    <property type="match status" value="1"/>
</dbReference>
<evidence type="ECO:0000256" key="1">
    <source>
        <dbReference type="ARBA" id="ARBA00001947"/>
    </source>
</evidence>
<evidence type="ECO:0000313" key="7">
    <source>
        <dbReference type="EMBL" id="GEL21493.1"/>
    </source>
</evidence>
<dbReference type="PROSITE" id="PS00485">
    <property type="entry name" value="A_DEAMINASE"/>
    <property type="match status" value="1"/>
</dbReference>
<dbReference type="Proteomes" id="UP000321685">
    <property type="component" value="Unassembled WGS sequence"/>
</dbReference>
<keyword evidence="3" id="KW-0479">Metal-binding</keyword>
<feature type="domain" description="Adenosine deaminase" evidence="6">
    <location>
        <begin position="17"/>
        <end position="86"/>
    </location>
</feature>
<dbReference type="EMBL" id="BJVJ01000003">
    <property type="protein sequence ID" value="GEL21493.1"/>
    <property type="molecule type" value="Genomic_DNA"/>
</dbReference>
<dbReference type="SUPFAM" id="SSF51556">
    <property type="entry name" value="Metallo-dependent hydrolases"/>
    <property type="match status" value="1"/>
</dbReference>
<evidence type="ECO:0000259" key="6">
    <source>
        <dbReference type="Pfam" id="PF00962"/>
    </source>
</evidence>
<dbReference type="InterPro" id="IPR001365">
    <property type="entry name" value="A_deaminase_dom"/>
</dbReference>
<dbReference type="GO" id="GO:0019239">
    <property type="term" value="F:deaminase activity"/>
    <property type="evidence" value="ECO:0007669"/>
    <property type="project" value="InterPro"/>
</dbReference>